<proteinExistence type="predicted"/>
<reference evidence="3" key="1">
    <citation type="submission" date="2015-08" db="UniProtKB">
        <authorList>
            <consortium name="WormBaseParasite"/>
        </authorList>
    </citation>
    <scope>IDENTIFICATION</scope>
</reference>
<keyword evidence="1" id="KW-0812">Transmembrane</keyword>
<dbReference type="AlphaFoldDB" id="A0A0K0E8M9"/>
<keyword evidence="1" id="KW-1133">Transmembrane helix</keyword>
<name>A0A0K0E8M9_STRER</name>
<feature type="transmembrane region" description="Helical" evidence="1">
    <location>
        <begin position="225"/>
        <end position="242"/>
    </location>
</feature>
<evidence type="ECO:0000313" key="3">
    <source>
        <dbReference type="WBParaSite" id="SSTP_0000586100.1"/>
    </source>
</evidence>
<dbReference type="WBParaSite" id="SSTP_0000586100.1">
    <property type="protein sequence ID" value="SSTP_0000586100.1"/>
    <property type="gene ID" value="SSTP_0000586100"/>
</dbReference>
<accession>A0A0K0E8M9</accession>
<dbReference type="Proteomes" id="UP000035681">
    <property type="component" value="Unplaced"/>
</dbReference>
<keyword evidence="2" id="KW-1185">Reference proteome</keyword>
<dbReference type="WBParaSite" id="TCONS_00002975.p1">
    <property type="protein sequence ID" value="TCONS_00002975.p1"/>
    <property type="gene ID" value="XLOC_002749"/>
</dbReference>
<protein>
    <submittedName>
        <fullName evidence="3">Transmembrane protein</fullName>
    </submittedName>
</protein>
<sequence length="243" mass="28959">MFVSEKNNFQKNVCKNKQKRMENKFSLQNPLNFESFFLNQNAKKILEEIDKKSRYLRRRSNIESTIVSDTEYSKVDSSTEQYNHKFYNRNIFNEENDYENIKNKSEIDSKSNITSKKLNNSVHINKSNEHNIEITRDVKLSNQEEIQYEDKYINNIIYSNIEKSENISEINQDYCNDNLEKDESIIVPKKLNLFKKIDVKMCVWIFLSYAFLDTFVAVYYACTPLQMAFIAMLMGSLLFYKYT</sequence>
<organism evidence="3">
    <name type="scientific">Strongyloides stercoralis</name>
    <name type="common">Threadworm</name>
    <dbReference type="NCBI Taxonomy" id="6248"/>
    <lineage>
        <taxon>Eukaryota</taxon>
        <taxon>Metazoa</taxon>
        <taxon>Ecdysozoa</taxon>
        <taxon>Nematoda</taxon>
        <taxon>Chromadorea</taxon>
        <taxon>Rhabditida</taxon>
        <taxon>Tylenchina</taxon>
        <taxon>Panagrolaimomorpha</taxon>
        <taxon>Strongyloidoidea</taxon>
        <taxon>Strongyloididae</taxon>
        <taxon>Strongyloides</taxon>
    </lineage>
</organism>
<evidence type="ECO:0000313" key="2">
    <source>
        <dbReference type="Proteomes" id="UP000035681"/>
    </source>
</evidence>
<keyword evidence="1" id="KW-0472">Membrane</keyword>
<evidence type="ECO:0000256" key="1">
    <source>
        <dbReference type="SAM" id="Phobius"/>
    </source>
</evidence>